<dbReference type="HOGENOM" id="CLU_442858_0_0_1"/>
<reference evidence="3" key="2">
    <citation type="submission" date="2015-01" db="EMBL/GenBank/DDBJ databases">
        <title>Evolutionary Origins and Diversification of the Mycorrhizal Mutualists.</title>
        <authorList>
            <consortium name="DOE Joint Genome Institute"/>
            <consortium name="Mycorrhizal Genomics Consortium"/>
            <person name="Kohler A."/>
            <person name="Kuo A."/>
            <person name="Nagy L.G."/>
            <person name="Floudas D."/>
            <person name="Copeland A."/>
            <person name="Barry K.W."/>
            <person name="Cichocki N."/>
            <person name="Veneault-Fourrey C."/>
            <person name="LaButti K."/>
            <person name="Lindquist E.A."/>
            <person name="Lipzen A."/>
            <person name="Lundell T."/>
            <person name="Morin E."/>
            <person name="Murat C."/>
            <person name="Riley R."/>
            <person name="Ohm R."/>
            <person name="Sun H."/>
            <person name="Tunlid A."/>
            <person name="Henrissat B."/>
            <person name="Grigoriev I.V."/>
            <person name="Hibbett D.S."/>
            <person name="Martin F."/>
        </authorList>
    </citation>
    <scope>NUCLEOTIDE SEQUENCE [LARGE SCALE GENOMIC DNA]</scope>
    <source>
        <strain evidence="3">Ve08.2h10</strain>
    </source>
</reference>
<evidence type="ECO:0000256" key="1">
    <source>
        <dbReference type="SAM" id="MobiDB-lite"/>
    </source>
</evidence>
<name>A0A0D0CW68_9AGAM</name>
<feature type="region of interest" description="Disordered" evidence="1">
    <location>
        <begin position="46"/>
        <end position="68"/>
    </location>
</feature>
<dbReference type="STRING" id="930991.A0A0D0CW68"/>
<dbReference type="PANTHER" id="PTHR46579">
    <property type="entry name" value="F5/8 TYPE C DOMAIN-CONTAINING PROTEIN-RELATED"/>
    <property type="match status" value="1"/>
</dbReference>
<gene>
    <name evidence="2" type="ORF">PAXRUDRAFT_28329</name>
</gene>
<proteinExistence type="predicted"/>
<dbReference type="InParanoid" id="A0A0D0CW68"/>
<dbReference type="Proteomes" id="UP000054538">
    <property type="component" value="Unassembled WGS sequence"/>
</dbReference>
<accession>A0A0D0CW68</accession>
<protein>
    <submittedName>
        <fullName evidence="2">Unplaced genomic scaffold scaffold_1371, whole genome shotgun sequence</fullName>
    </submittedName>
</protein>
<dbReference type="EMBL" id="KN826193">
    <property type="protein sequence ID" value="KIK79758.1"/>
    <property type="molecule type" value="Genomic_DNA"/>
</dbReference>
<dbReference type="PANTHER" id="PTHR46579:SF1">
    <property type="entry name" value="F5_8 TYPE C DOMAIN-CONTAINING PROTEIN"/>
    <property type="match status" value="1"/>
</dbReference>
<evidence type="ECO:0000313" key="2">
    <source>
        <dbReference type="EMBL" id="KIK79758.1"/>
    </source>
</evidence>
<dbReference type="OrthoDB" id="3239894at2759"/>
<evidence type="ECO:0000313" key="3">
    <source>
        <dbReference type="Proteomes" id="UP000054538"/>
    </source>
</evidence>
<dbReference type="AlphaFoldDB" id="A0A0D0CW68"/>
<reference evidence="2 3" key="1">
    <citation type="submission" date="2014-04" db="EMBL/GenBank/DDBJ databases">
        <authorList>
            <consortium name="DOE Joint Genome Institute"/>
            <person name="Kuo A."/>
            <person name="Kohler A."/>
            <person name="Jargeat P."/>
            <person name="Nagy L.G."/>
            <person name="Floudas D."/>
            <person name="Copeland A."/>
            <person name="Barry K.W."/>
            <person name="Cichocki N."/>
            <person name="Veneault-Fourrey C."/>
            <person name="LaButti K."/>
            <person name="Lindquist E.A."/>
            <person name="Lipzen A."/>
            <person name="Lundell T."/>
            <person name="Morin E."/>
            <person name="Murat C."/>
            <person name="Sun H."/>
            <person name="Tunlid A."/>
            <person name="Henrissat B."/>
            <person name="Grigoriev I.V."/>
            <person name="Hibbett D.S."/>
            <person name="Martin F."/>
            <person name="Nordberg H.P."/>
            <person name="Cantor M.N."/>
            <person name="Hua S.X."/>
        </authorList>
    </citation>
    <scope>NUCLEOTIDE SEQUENCE [LARGE SCALE GENOMIC DNA]</scope>
    <source>
        <strain evidence="2 3">Ve08.2h10</strain>
    </source>
</reference>
<organism evidence="2 3">
    <name type="scientific">Paxillus rubicundulus Ve08.2h10</name>
    <dbReference type="NCBI Taxonomy" id="930991"/>
    <lineage>
        <taxon>Eukaryota</taxon>
        <taxon>Fungi</taxon>
        <taxon>Dikarya</taxon>
        <taxon>Basidiomycota</taxon>
        <taxon>Agaricomycotina</taxon>
        <taxon>Agaricomycetes</taxon>
        <taxon>Agaricomycetidae</taxon>
        <taxon>Boletales</taxon>
        <taxon>Paxilineae</taxon>
        <taxon>Paxillaceae</taxon>
        <taxon>Paxillus</taxon>
    </lineage>
</organism>
<keyword evidence="3" id="KW-1185">Reference proteome</keyword>
<sequence length="617" mass="68314">MSFIFLALKIHHGAKEILVPPVDSSVTEEQSLVDSPNVMQGAQVLNTEGSSQHTGEAKEKKRKRTHSLSKCLPSKRLKVCNGEIVPAHIASAYVQSDLLQETVTSQAQFHRIGAQIVPSTQQDATPISHRSPNPLHEPLPPLSPDVMFLDPPHSSDCTAEQEMLDHGILTGEDLDIMTFGSALLNLEPHFNSPEVLLNAVDHFSIYNTATSTEGHALQRQLEKNVDDIRSEDAHSQLNKGQPPHNDDGPEDLDVDDVDTKCGQSRAVKSPVINYPYLPLSEQIKSLFKIPGLKAILNEWQAPDGRLFFLNKDDKKWGPNGELRIGVNLGVGFHTLEILHIEPHVYKYSACPQGAKPGSNTKVLCPIMSDLLQLWKFSIKVPMESCPEGWLVRVALVAVLCNKPAAHKMGGFASHSHTNFCTNHLPPSANNNSSSTSMPLNDGDVADDDKFSLHPDDPANFLKLSAALHLLIKCKLMDEDIDRADKLIREYGVELITLYRSAVIKPNHHYAMHVGNCAWNFGPLHDFWTFLYEQLNKVLKSLKTNNHVNSELETTFFKEFQRTCQLGKLTYTLLKCPSESLPSQATCVMLKASNEERGTVAGLAALSQDLDDVGTDYM</sequence>
<feature type="region of interest" description="Disordered" evidence="1">
    <location>
        <begin position="231"/>
        <end position="257"/>
    </location>
</feature>